<dbReference type="AlphaFoldDB" id="A0A9Q9DBH7"/>
<accession>A0A9Q9DBH7</accession>
<protein>
    <submittedName>
        <fullName evidence="2">Uncharacterized protein</fullName>
    </submittedName>
</protein>
<dbReference type="RefSeq" id="WP_110818618.1">
    <property type="nucleotide sequence ID" value="NZ_CP098807.1"/>
</dbReference>
<reference evidence="2" key="1">
    <citation type="submission" date="2022-06" db="EMBL/GenBank/DDBJ databases">
        <title>Physiological and biochemical characterization and genomic elucidation of a strain of the genus Ensifer adhaerens M8 that combines arsenic oxidation and chromium reduction.</title>
        <authorList>
            <person name="Li X."/>
            <person name="Yu c."/>
        </authorList>
    </citation>
    <scope>NUCLEOTIDE SEQUENCE</scope>
    <source>
        <strain evidence="2">M8</strain>
    </source>
</reference>
<dbReference type="Proteomes" id="UP001055460">
    <property type="component" value="Chromosome"/>
</dbReference>
<evidence type="ECO:0000313" key="3">
    <source>
        <dbReference type="Proteomes" id="UP001055460"/>
    </source>
</evidence>
<feature type="region of interest" description="Disordered" evidence="1">
    <location>
        <begin position="57"/>
        <end position="78"/>
    </location>
</feature>
<proteinExistence type="predicted"/>
<organism evidence="2 3">
    <name type="scientific">Ensifer adhaerens</name>
    <name type="common">Sinorhizobium morelense</name>
    <dbReference type="NCBI Taxonomy" id="106592"/>
    <lineage>
        <taxon>Bacteria</taxon>
        <taxon>Pseudomonadati</taxon>
        <taxon>Pseudomonadota</taxon>
        <taxon>Alphaproteobacteria</taxon>
        <taxon>Hyphomicrobiales</taxon>
        <taxon>Rhizobiaceae</taxon>
        <taxon>Sinorhizobium/Ensifer group</taxon>
        <taxon>Ensifer</taxon>
    </lineage>
</organism>
<evidence type="ECO:0000256" key="1">
    <source>
        <dbReference type="SAM" id="MobiDB-lite"/>
    </source>
</evidence>
<dbReference type="OrthoDB" id="8421160at2"/>
<sequence>MTKNFTNDKKRLLHGGDAVYDLEEFILAYHLAPLAARDIFAKVGPRRLDLANAMDARSTATGDEAKRALGQNNLPVLE</sequence>
<name>A0A9Q9DBH7_ENSAD</name>
<dbReference type="EMBL" id="CP098807">
    <property type="protein sequence ID" value="USJ25121.1"/>
    <property type="molecule type" value="Genomic_DNA"/>
</dbReference>
<evidence type="ECO:0000313" key="2">
    <source>
        <dbReference type="EMBL" id="USJ25121.1"/>
    </source>
</evidence>
<gene>
    <name evidence="2" type="ORF">NE863_09200</name>
</gene>